<evidence type="ECO:0000313" key="4">
    <source>
        <dbReference type="Proteomes" id="UP001498398"/>
    </source>
</evidence>
<feature type="transmembrane region" description="Helical" evidence="1">
    <location>
        <begin position="217"/>
        <end position="236"/>
    </location>
</feature>
<keyword evidence="4" id="KW-1185">Reference proteome</keyword>
<gene>
    <name evidence="3" type="ORF">VKT23_011111</name>
</gene>
<protein>
    <recommendedName>
        <fullName evidence="2">DUF6533 domain-containing protein</fullName>
    </recommendedName>
</protein>
<sequence length="303" mass="34553">MQEDPKLVSDFRFTNYLYVSALVLLYYDHFLTFGLEVNLIWMRPFGISSFLFCLNRYFLSLGNIVVAYSLFSTSISPSRSDNVCKHLSLYHEILLGIAQVIVCVNLSLRIYAIYARSRRVLVSLSCVFTVLVIVVLITNFYQRSIDPAQFGGCHITNVGLVEATKTATFWEVVFVYDVIIFSFFVRRALQLRKDFGRRTRRSDGPPTILKILIRDGFIYFIIMALANLINIFFLYFSDLRSALSGLASSISITMMSRLILNLHQTAEEGLYSTISYSPSFDIITPIEQSSADAEEYGTSFEMT</sequence>
<accession>A0ABR1JF26</accession>
<keyword evidence="1" id="KW-0812">Transmembrane</keyword>
<dbReference type="EMBL" id="JBANRG010000023">
    <property type="protein sequence ID" value="KAK7455238.1"/>
    <property type="molecule type" value="Genomic_DNA"/>
</dbReference>
<name>A0ABR1JF26_9AGAR</name>
<keyword evidence="1" id="KW-1133">Transmembrane helix</keyword>
<organism evidence="3 4">
    <name type="scientific">Marasmiellus scandens</name>
    <dbReference type="NCBI Taxonomy" id="2682957"/>
    <lineage>
        <taxon>Eukaryota</taxon>
        <taxon>Fungi</taxon>
        <taxon>Dikarya</taxon>
        <taxon>Basidiomycota</taxon>
        <taxon>Agaricomycotina</taxon>
        <taxon>Agaricomycetes</taxon>
        <taxon>Agaricomycetidae</taxon>
        <taxon>Agaricales</taxon>
        <taxon>Marasmiineae</taxon>
        <taxon>Omphalotaceae</taxon>
        <taxon>Marasmiellus</taxon>
    </lineage>
</organism>
<feature type="transmembrane region" description="Helical" evidence="1">
    <location>
        <begin position="89"/>
        <end position="108"/>
    </location>
</feature>
<evidence type="ECO:0000313" key="3">
    <source>
        <dbReference type="EMBL" id="KAK7455238.1"/>
    </source>
</evidence>
<evidence type="ECO:0000259" key="2">
    <source>
        <dbReference type="Pfam" id="PF20151"/>
    </source>
</evidence>
<feature type="transmembrane region" description="Helical" evidence="1">
    <location>
        <begin position="169"/>
        <end position="189"/>
    </location>
</feature>
<keyword evidence="1" id="KW-0472">Membrane</keyword>
<feature type="domain" description="DUF6533" evidence="2">
    <location>
        <begin position="16"/>
        <end position="58"/>
    </location>
</feature>
<evidence type="ECO:0000256" key="1">
    <source>
        <dbReference type="SAM" id="Phobius"/>
    </source>
</evidence>
<reference evidence="3 4" key="1">
    <citation type="submission" date="2024-01" db="EMBL/GenBank/DDBJ databases">
        <title>A draft genome for the cacao thread blight pathogen Marasmiellus scandens.</title>
        <authorList>
            <person name="Baruah I.K."/>
            <person name="Leung J."/>
            <person name="Bukari Y."/>
            <person name="Amoako-Attah I."/>
            <person name="Meinhardt L.W."/>
            <person name="Bailey B.A."/>
            <person name="Cohen S.P."/>
        </authorList>
    </citation>
    <scope>NUCLEOTIDE SEQUENCE [LARGE SCALE GENOMIC DNA]</scope>
    <source>
        <strain evidence="3 4">GH-19</strain>
    </source>
</reference>
<feature type="transmembrane region" description="Helical" evidence="1">
    <location>
        <begin position="120"/>
        <end position="141"/>
    </location>
</feature>
<dbReference type="Pfam" id="PF20151">
    <property type="entry name" value="DUF6533"/>
    <property type="match status" value="1"/>
</dbReference>
<dbReference type="InterPro" id="IPR045340">
    <property type="entry name" value="DUF6533"/>
</dbReference>
<feature type="transmembrane region" description="Helical" evidence="1">
    <location>
        <begin position="47"/>
        <end position="69"/>
    </location>
</feature>
<dbReference type="Proteomes" id="UP001498398">
    <property type="component" value="Unassembled WGS sequence"/>
</dbReference>
<feature type="transmembrane region" description="Helical" evidence="1">
    <location>
        <begin position="16"/>
        <end position="35"/>
    </location>
</feature>
<comment type="caution">
    <text evidence="3">The sequence shown here is derived from an EMBL/GenBank/DDBJ whole genome shotgun (WGS) entry which is preliminary data.</text>
</comment>
<proteinExistence type="predicted"/>